<dbReference type="EMBL" id="PSQE01000004">
    <property type="protein sequence ID" value="RHN58839.1"/>
    <property type="molecule type" value="Genomic_DNA"/>
</dbReference>
<organism evidence="1 2">
    <name type="scientific">Medicago truncatula</name>
    <name type="common">Barrel medic</name>
    <name type="synonym">Medicago tribuloides</name>
    <dbReference type="NCBI Taxonomy" id="3880"/>
    <lineage>
        <taxon>Eukaryota</taxon>
        <taxon>Viridiplantae</taxon>
        <taxon>Streptophyta</taxon>
        <taxon>Embryophyta</taxon>
        <taxon>Tracheophyta</taxon>
        <taxon>Spermatophyta</taxon>
        <taxon>Magnoliopsida</taxon>
        <taxon>eudicotyledons</taxon>
        <taxon>Gunneridae</taxon>
        <taxon>Pentapetalae</taxon>
        <taxon>rosids</taxon>
        <taxon>fabids</taxon>
        <taxon>Fabales</taxon>
        <taxon>Fabaceae</taxon>
        <taxon>Papilionoideae</taxon>
        <taxon>50 kb inversion clade</taxon>
        <taxon>NPAAA clade</taxon>
        <taxon>Hologalegina</taxon>
        <taxon>IRL clade</taxon>
        <taxon>Trifolieae</taxon>
        <taxon>Medicago</taxon>
    </lineage>
</organism>
<dbReference type="Gramene" id="rna20793">
    <property type="protein sequence ID" value="RHN58839.1"/>
    <property type="gene ID" value="gene20793"/>
</dbReference>
<sequence length="66" mass="7577">MSVLRFSSLSRITSCRSESSFPVRMEFSLRNPSNHSRFDLGQAWIARKNIRRAAEGSCAMFNSYPM</sequence>
<comment type="caution">
    <text evidence="1">The sequence shown here is derived from an EMBL/GenBank/DDBJ whole genome shotgun (WGS) entry which is preliminary data.</text>
</comment>
<dbReference type="AlphaFoldDB" id="A0A396HZU1"/>
<reference evidence="2" key="1">
    <citation type="journal article" date="2018" name="Nat. Plants">
        <title>Whole-genome landscape of Medicago truncatula symbiotic genes.</title>
        <authorList>
            <person name="Pecrix Y."/>
            <person name="Staton S.E."/>
            <person name="Sallet E."/>
            <person name="Lelandais-Briere C."/>
            <person name="Moreau S."/>
            <person name="Carrere S."/>
            <person name="Blein T."/>
            <person name="Jardinaud M.F."/>
            <person name="Latrasse D."/>
            <person name="Zouine M."/>
            <person name="Zahm M."/>
            <person name="Kreplak J."/>
            <person name="Mayjonade B."/>
            <person name="Satge C."/>
            <person name="Perez M."/>
            <person name="Cauet S."/>
            <person name="Marande W."/>
            <person name="Chantry-Darmon C."/>
            <person name="Lopez-Roques C."/>
            <person name="Bouchez O."/>
            <person name="Berard A."/>
            <person name="Debelle F."/>
            <person name="Munos S."/>
            <person name="Bendahmane A."/>
            <person name="Berges H."/>
            <person name="Niebel A."/>
            <person name="Buitink J."/>
            <person name="Frugier F."/>
            <person name="Benhamed M."/>
            <person name="Crespi M."/>
            <person name="Gouzy J."/>
            <person name="Gamas P."/>
        </authorList>
    </citation>
    <scope>NUCLEOTIDE SEQUENCE [LARGE SCALE GENOMIC DNA]</scope>
    <source>
        <strain evidence="2">cv. Jemalong A17</strain>
    </source>
</reference>
<proteinExistence type="predicted"/>
<protein>
    <submittedName>
        <fullName evidence="1">Uncharacterized protein</fullName>
    </submittedName>
</protein>
<evidence type="ECO:0000313" key="2">
    <source>
        <dbReference type="Proteomes" id="UP000265566"/>
    </source>
</evidence>
<gene>
    <name evidence="1" type="ORF">MtrunA17_Chr4g0006751</name>
</gene>
<evidence type="ECO:0000313" key="1">
    <source>
        <dbReference type="EMBL" id="RHN58839.1"/>
    </source>
</evidence>
<name>A0A396HZU1_MEDTR</name>
<dbReference type="Proteomes" id="UP000265566">
    <property type="component" value="Chromosome 4"/>
</dbReference>
<accession>A0A396HZU1</accession>